<evidence type="ECO:0000313" key="3">
    <source>
        <dbReference type="EMBL" id="NOU65485.1"/>
    </source>
</evidence>
<dbReference type="Gene3D" id="2.60.420.10">
    <property type="entry name" value="Maltose phosphorylase, domain 3"/>
    <property type="match status" value="1"/>
</dbReference>
<feature type="domain" description="Bacterial alpha-L-rhamnosidase N-terminal" evidence="1">
    <location>
        <begin position="35"/>
        <end position="179"/>
    </location>
</feature>
<dbReference type="EMBL" id="WHNY01000045">
    <property type="protein sequence ID" value="NOU65485.1"/>
    <property type="molecule type" value="Genomic_DNA"/>
</dbReference>
<keyword evidence="4" id="KW-1185">Reference proteome</keyword>
<protein>
    <submittedName>
        <fullName evidence="3">Bacterial alpha-L-rhamnosidase</fullName>
    </submittedName>
</protein>
<dbReference type="RefSeq" id="WP_171631505.1">
    <property type="nucleotide sequence ID" value="NZ_WHNY01000045.1"/>
</dbReference>
<dbReference type="SUPFAM" id="SSF48208">
    <property type="entry name" value="Six-hairpin glycosidases"/>
    <property type="match status" value="1"/>
</dbReference>
<dbReference type="InterPro" id="IPR035396">
    <property type="entry name" value="Bac_rhamnosid6H"/>
</dbReference>
<dbReference type="InterPro" id="IPR008979">
    <property type="entry name" value="Galactose-bd-like_sf"/>
</dbReference>
<dbReference type="SUPFAM" id="SSF49785">
    <property type="entry name" value="Galactose-binding domain-like"/>
    <property type="match status" value="1"/>
</dbReference>
<comment type="caution">
    <text evidence="3">The sequence shown here is derived from an EMBL/GenBank/DDBJ whole genome shotgun (WGS) entry which is preliminary data.</text>
</comment>
<dbReference type="Pfam" id="PF17389">
    <property type="entry name" value="Bac_rhamnosid6H"/>
    <property type="match status" value="1"/>
</dbReference>
<dbReference type="PANTHER" id="PTHR34987">
    <property type="entry name" value="C, PUTATIVE (AFU_ORTHOLOGUE AFUA_3G02880)-RELATED"/>
    <property type="match status" value="1"/>
</dbReference>
<dbReference type="Gene3D" id="1.50.10.10">
    <property type="match status" value="1"/>
</dbReference>
<dbReference type="InterPro" id="IPR013737">
    <property type="entry name" value="Bac_rhamnosid_N"/>
</dbReference>
<name>A0ABX1XAK9_9BACL</name>
<dbReference type="InterPro" id="IPR012341">
    <property type="entry name" value="6hp_glycosidase-like_sf"/>
</dbReference>
<feature type="domain" description="Alpha-L-rhamnosidase six-hairpin glycosidase" evidence="2">
    <location>
        <begin position="331"/>
        <end position="684"/>
    </location>
</feature>
<dbReference type="Proteomes" id="UP000653578">
    <property type="component" value="Unassembled WGS sequence"/>
</dbReference>
<evidence type="ECO:0000313" key="4">
    <source>
        <dbReference type="Proteomes" id="UP000653578"/>
    </source>
</evidence>
<dbReference type="PANTHER" id="PTHR34987:SF4">
    <property type="entry name" value="ALPHA-L-RHAMNOSIDASE C-TERMINAL DOMAIN-CONTAINING PROTEIN"/>
    <property type="match status" value="1"/>
</dbReference>
<evidence type="ECO:0000259" key="1">
    <source>
        <dbReference type="Pfam" id="PF08531"/>
    </source>
</evidence>
<reference evidence="3 4" key="1">
    <citation type="submission" date="2019-10" db="EMBL/GenBank/DDBJ databases">
        <title>Description of Paenibacillus humi sp. nov.</title>
        <authorList>
            <person name="Carlier A."/>
            <person name="Qi S."/>
        </authorList>
    </citation>
    <scope>NUCLEOTIDE SEQUENCE [LARGE SCALE GENOMIC DNA]</scope>
    <source>
        <strain evidence="3 4">LMG 31461</strain>
    </source>
</reference>
<organism evidence="3 4">
    <name type="scientific">Paenibacillus plantarum</name>
    <dbReference type="NCBI Taxonomy" id="2654975"/>
    <lineage>
        <taxon>Bacteria</taxon>
        <taxon>Bacillati</taxon>
        <taxon>Bacillota</taxon>
        <taxon>Bacilli</taxon>
        <taxon>Bacillales</taxon>
        <taxon>Paenibacillaceae</taxon>
        <taxon>Paenibacillus</taxon>
    </lineage>
</organism>
<evidence type="ECO:0000259" key="2">
    <source>
        <dbReference type="Pfam" id="PF17389"/>
    </source>
</evidence>
<dbReference type="InterPro" id="IPR008928">
    <property type="entry name" value="6-hairpin_glycosidase_sf"/>
</dbReference>
<proteinExistence type="predicted"/>
<gene>
    <name evidence="3" type="ORF">GC096_15730</name>
</gene>
<accession>A0ABX1XAK9</accession>
<sequence>MEWQAKWIWHPNGEKVNQYLDFRKTFEKKANELANYQLRISARTEYVLWVNGRFVGRGPSPCDMEHQYYDSYEIADWLIEGINVIAVTVYYFGEKDIRTRQMQGKAGFLLQLERDESLLLASDESWLVRTSPRYGVKTERISRWGGFKEIYIAEQEDGWEQRQYSTESWVSATSLSSPYGEGSLWPRLIEREIPALKYWIVLAESILRTESNYGSFKDAEVLLDELGRRHATVDASVPGAMPSAVIDFGKEVVGRPVLELTAPQGGVLRLAYGESLELQYVDTFILKPGQNHLQPFGRRACRYLQLTFMAAPETIIINKVQFEMTGYPFEQEASFYCDAPMLNRIFSISSYTTLMNSHDHLEDCPWREKALWVVDAVIMGKVIYSQFGDTALLRKCLLQGARIQNEEGSIPGTGPERNHFLLPDFCAYWILGVSDFWNYTGDIHFVETLWPSMMRVLDWYRKQRDDTGLFANATREGMWCFIDWTDQIDRRDKVTAISLLNYKVLRSMSQMAEQLGKMTESKELTVEADALKEAICQYLWLPEIRLFSDCMDGNELSGHLSLQTNFLAVWCGVMEQDEALQFINEYYFGGKLASVRGAFFQHIVIEVLLQLGLAEKAADIIEGYWGEMVDRGATTWWETFDSDSALCTIPSTYLGNTPTYLWEGVPVSLCHAWGASPAYLIPRIVLGLDLSRAGQGKLELRIPTWEGAEASGEFPTKHGSIRIRFERRNGRISGITEIPKGFEVISPEDYPLQIHFY</sequence>
<dbReference type="Pfam" id="PF08531">
    <property type="entry name" value="Bac_rhamnosid_N"/>
    <property type="match status" value="1"/>
</dbReference>
<dbReference type="Gene3D" id="2.60.120.260">
    <property type="entry name" value="Galactose-binding domain-like"/>
    <property type="match status" value="2"/>
</dbReference>